<reference evidence="1" key="1">
    <citation type="submission" date="2021-06" db="EMBL/GenBank/DDBJ databases">
        <authorList>
            <person name="Kallberg Y."/>
            <person name="Tangrot J."/>
            <person name="Rosling A."/>
        </authorList>
    </citation>
    <scope>NUCLEOTIDE SEQUENCE</scope>
    <source>
        <strain evidence="1">MA461A</strain>
    </source>
</reference>
<evidence type="ECO:0000313" key="1">
    <source>
        <dbReference type="EMBL" id="CAG8613468.1"/>
    </source>
</evidence>
<name>A0ACA9MU54_9GLOM</name>
<keyword evidence="2" id="KW-1185">Reference proteome</keyword>
<protein>
    <submittedName>
        <fullName evidence="1">30784_t:CDS:1</fullName>
    </submittedName>
</protein>
<organism evidence="1 2">
    <name type="scientific">Racocetra persica</name>
    <dbReference type="NCBI Taxonomy" id="160502"/>
    <lineage>
        <taxon>Eukaryota</taxon>
        <taxon>Fungi</taxon>
        <taxon>Fungi incertae sedis</taxon>
        <taxon>Mucoromycota</taxon>
        <taxon>Glomeromycotina</taxon>
        <taxon>Glomeromycetes</taxon>
        <taxon>Diversisporales</taxon>
        <taxon>Gigasporaceae</taxon>
        <taxon>Racocetra</taxon>
    </lineage>
</organism>
<sequence>HFVLFLRDIMHPTPDKESDDLIKTYTELLIDFKQDSIIALYASKLPREMSIETYALFLKNITGSYDERFKFYSLAEQHGLNVTAIARRTSDLILEEYLKNERYTISYSSSPRIASTNEPVDPKDIVLIRGLEWLTFNKEQVVEAMDRANALFRRFLVCGKLNAVNTLLSSMANPKSPLASYNLDQEAEGHELTVVEEYSFYRTMFNFFTKDEDWVKIWMEKPQSQTSFPRNSSEWTLRIKETTDALDQLFDQFLNAYMTNSESEEDKIITDEEERRIQELQRVSDIYIPEVITRLHRVYFKTRGIIPGLVIRSRRSLSPNFN</sequence>
<dbReference type="EMBL" id="CAJVQC010010188">
    <property type="protein sequence ID" value="CAG8613468.1"/>
    <property type="molecule type" value="Genomic_DNA"/>
</dbReference>
<gene>
    <name evidence="1" type="ORF">RPERSI_LOCUS6398</name>
</gene>
<proteinExistence type="predicted"/>
<comment type="caution">
    <text evidence="1">The sequence shown here is derived from an EMBL/GenBank/DDBJ whole genome shotgun (WGS) entry which is preliminary data.</text>
</comment>
<accession>A0ACA9MU54</accession>
<evidence type="ECO:0000313" key="2">
    <source>
        <dbReference type="Proteomes" id="UP000789920"/>
    </source>
</evidence>
<dbReference type="Proteomes" id="UP000789920">
    <property type="component" value="Unassembled WGS sequence"/>
</dbReference>
<feature type="non-terminal residue" evidence="1">
    <location>
        <position position="1"/>
    </location>
</feature>